<dbReference type="AlphaFoldDB" id="A0A2N1JCL6"/>
<accession>A0A2N1JCL6</accession>
<dbReference type="OrthoDB" id="294251at2759"/>
<reference evidence="3 4" key="1">
    <citation type="submission" date="2017-10" db="EMBL/GenBank/DDBJ databases">
        <title>A novel species of cold-tolerant Malassezia isolated from bats.</title>
        <authorList>
            <person name="Lorch J.M."/>
            <person name="Palmer J.M."/>
            <person name="Vanderwolf K.J."/>
            <person name="Schmidt K.Z."/>
            <person name="Verant M.L."/>
            <person name="Weller T.J."/>
            <person name="Blehert D.S."/>
        </authorList>
    </citation>
    <scope>NUCLEOTIDE SEQUENCE [LARGE SCALE GENOMIC DNA]</scope>
    <source>
        <strain evidence="3 4">NWHC:44797-103</strain>
    </source>
</reference>
<dbReference type="PANTHER" id="PTHR47219">
    <property type="entry name" value="RAB GTPASE-ACTIVATING PROTEIN 1-LIKE"/>
    <property type="match status" value="1"/>
</dbReference>
<sequence>MVNELDRAHINEDTHTAALQTPVDPLVWLLGMVRPVPTARPLREETKDVQEHDDFAASTQQRDAAVPPPVVELTYMVAAEKCPPPLHAARADLPAPASAYADPYGFRHVARDAQHNAESKRGSTLSAPSLRELLDVYDQKQEARKEEWDAYLVKHAPAIENAPQSAWQGLFLRLRRLDMATSNGKAQWRSFQRMCTHGVPMAYRPMVWSECVRASELAEPGRYQELVAAVDQAPKRDKQITLDVFRTMPTNLFFGKSGAGVAKLQRILEAHSMYSPSRGYCQGMNNIAAILLLTYASEEDAFWAFVGIIETILPPAYFATEMHVAQADQRILLSLVRTGMPRIAAHMRALRVELAAVTYAWFLSLFTIWDILLVDGSSAMFRIAYAILALDAQELLATQTAAAFYDRLHLAAAQLTDADRLIELRASIRASYITTRRKKFVARTFKRY</sequence>
<evidence type="ECO:0000259" key="2">
    <source>
        <dbReference type="PROSITE" id="PS50086"/>
    </source>
</evidence>
<proteinExistence type="predicted"/>
<dbReference type="Pfam" id="PF00566">
    <property type="entry name" value="RabGAP-TBC"/>
    <property type="match status" value="1"/>
</dbReference>
<dbReference type="SUPFAM" id="SSF47923">
    <property type="entry name" value="Ypt/Rab-GAP domain of gyp1p"/>
    <property type="match status" value="2"/>
</dbReference>
<dbReference type="GO" id="GO:0005096">
    <property type="term" value="F:GTPase activator activity"/>
    <property type="evidence" value="ECO:0007669"/>
    <property type="project" value="TreeGrafter"/>
</dbReference>
<dbReference type="EMBL" id="KZ454989">
    <property type="protein sequence ID" value="PKI84285.1"/>
    <property type="molecule type" value="Genomic_DNA"/>
</dbReference>
<dbReference type="STRING" id="2020962.A0A2N1JCL6"/>
<dbReference type="GO" id="GO:0031267">
    <property type="term" value="F:small GTPase binding"/>
    <property type="evidence" value="ECO:0007669"/>
    <property type="project" value="TreeGrafter"/>
</dbReference>
<dbReference type="SMART" id="SM00164">
    <property type="entry name" value="TBC"/>
    <property type="match status" value="1"/>
</dbReference>
<dbReference type="Gene3D" id="1.10.8.270">
    <property type="entry name" value="putative rabgap domain of human tbc1 domain family member 14 like domains"/>
    <property type="match status" value="1"/>
</dbReference>
<name>A0A2N1JCL6_9BASI</name>
<feature type="transmembrane region" description="Helical" evidence="1">
    <location>
        <begin position="354"/>
        <end position="374"/>
    </location>
</feature>
<dbReference type="Proteomes" id="UP000232875">
    <property type="component" value="Unassembled WGS sequence"/>
</dbReference>
<evidence type="ECO:0000313" key="4">
    <source>
        <dbReference type="Proteomes" id="UP000232875"/>
    </source>
</evidence>
<evidence type="ECO:0000256" key="1">
    <source>
        <dbReference type="SAM" id="Phobius"/>
    </source>
</evidence>
<evidence type="ECO:0000313" key="3">
    <source>
        <dbReference type="EMBL" id="PKI84285.1"/>
    </source>
</evidence>
<feature type="domain" description="Rab-GAP TBC" evidence="2">
    <location>
        <begin position="198"/>
        <end position="391"/>
    </location>
</feature>
<keyword evidence="1" id="KW-0812">Transmembrane</keyword>
<dbReference type="InterPro" id="IPR050302">
    <property type="entry name" value="Rab_GAP_TBC_domain"/>
</dbReference>
<gene>
    <name evidence="3" type="ORF">MVES_001632</name>
</gene>
<dbReference type="PANTHER" id="PTHR47219:SF20">
    <property type="entry name" value="TBC1 DOMAIN FAMILY MEMBER 2B"/>
    <property type="match status" value="1"/>
</dbReference>
<dbReference type="InterPro" id="IPR000195">
    <property type="entry name" value="Rab-GAP-TBC_dom"/>
</dbReference>
<keyword evidence="1" id="KW-1133">Transmembrane helix</keyword>
<dbReference type="FunFam" id="1.10.8.270:FF:000026">
    <property type="entry name" value="TBC (Tre-2/Bub2/Cdc16) domain family"/>
    <property type="match status" value="1"/>
</dbReference>
<organism evidence="3 4">
    <name type="scientific">Malassezia vespertilionis</name>
    <dbReference type="NCBI Taxonomy" id="2020962"/>
    <lineage>
        <taxon>Eukaryota</taxon>
        <taxon>Fungi</taxon>
        <taxon>Dikarya</taxon>
        <taxon>Basidiomycota</taxon>
        <taxon>Ustilaginomycotina</taxon>
        <taxon>Malasseziomycetes</taxon>
        <taxon>Malasseziales</taxon>
        <taxon>Malasseziaceae</taxon>
        <taxon>Malassezia</taxon>
    </lineage>
</organism>
<keyword evidence="4" id="KW-1185">Reference proteome</keyword>
<dbReference type="Gene3D" id="1.10.472.80">
    <property type="entry name" value="Ypt/Rab-GAP domain of gyp1p, domain 3"/>
    <property type="match status" value="1"/>
</dbReference>
<protein>
    <recommendedName>
        <fullName evidence="2">Rab-GAP TBC domain-containing protein</fullName>
    </recommendedName>
</protein>
<dbReference type="PROSITE" id="PS50086">
    <property type="entry name" value="TBC_RABGAP"/>
    <property type="match status" value="1"/>
</dbReference>
<keyword evidence="1" id="KW-0472">Membrane</keyword>
<dbReference type="InterPro" id="IPR035969">
    <property type="entry name" value="Rab-GAP_TBC_sf"/>
</dbReference>